<gene>
    <name evidence="1" type="ORF">C1H46_018197</name>
</gene>
<evidence type="ECO:0000313" key="1">
    <source>
        <dbReference type="EMBL" id="TQD96214.1"/>
    </source>
</evidence>
<reference evidence="1 2" key="1">
    <citation type="journal article" date="2019" name="G3 (Bethesda)">
        <title>Sequencing of a Wild Apple (Malus baccata) Genome Unravels the Differences Between Cultivated and Wild Apple Species Regarding Disease Resistance and Cold Tolerance.</title>
        <authorList>
            <person name="Chen X."/>
        </authorList>
    </citation>
    <scope>NUCLEOTIDE SEQUENCE [LARGE SCALE GENOMIC DNA]</scope>
    <source>
        <strain evidence="2">cv. Shandingzi</strain>
        <tissue evidence="1">Leaves</tissue>
    </source>
</reference>
<protein>
    <recommendedName>
        <fullName evidence="3">DDE Tnp4 domain-containing protein</fullName>
    </recommendedName>
</protein>
<dbReference type="Proteomes" id="UP000315295">
    <property type="component" value="Unassembled WGS sequence"/>
</dbReference>
<proteinExistence type="predicted"/>
<dbReference type="AlphaFoldDB" id="A0A540MBU2"/>
<evidence type="ECO:0000313" key="2">
    <source>
        <dbReference type="Proteomes" id="UP000315295"/>
    </source>
</evidence>
<accession>A0A540MBU2</accession>
<organism evidence="1 2">
    <name type="scientific">Malus baccata</name>
    <name type="common">Siberian crab apple</name>
    <name type="synonym">Pyrus baccata</name>
    <dbReference type="NCBI Taxonomy" id="106549"/>
    <lineage>
        <taxon>Eukaryota</taxon>
        <taxon>Viridiplantae</taxon>
        <taxon>Streptophyta</taxon>
        <taxon>Embryophyta</taxon>
        <taxon>Tracheophyta</taxon>
        <taxon>Spermatophyta</taxon>
        <taxon>Magnoliopsida</taxon>
        <taxon>eudicotyledons</taxon>
        <taxon>Gunneridae</taxon>
        <taxon>Pentapetalae</taxon>
        <taxon>rosids</taxon>
        <taxon>fabids</taxon>
        <taxon>Rosales</taxon>
        <taxon>Rosaceae</taxon>
        <taxon>Amygdaloideae</taxon>
        <taxon>Maleae</taxon>
        <taxon>Malus</taxon>
    </lineage>
</organism>
<keyword evidence="2" id="KW-1185">Reference proteome</keyword>
<sequence length="80" mass="9668">MVRLAQLVETKIHFLFKLRHTFLRNMVERIFGIFKLRLTIFRYALPIPYKIQAEVVLPCVGLHNFLLKECRFDEFLVEDE</sequence>
<comment type="caution">
    <text evidence="1">The sequence shown here is derived from an EMBL/GenBank/DDBJ whole genome shotgun (WGS) entry which is preliminary data.</text>
</comment>
<dbReference type="EMBL" id="VIEB01000296">
    <property type="protein sequence ID" value="TQD96214.1"/>
    <property type="molecule type" value="Genomic_DNA"/>
</dbReference>
<name>A0A540MBU2_MALBA</name>
<evidence type="ECO:0008006" key="3">
    <source>
        <dbReference type="Google" id="ProtNLM"/>
    </source>
</evidence>